<dbReference type="EMBL" id="QMFB01000002">
    <property type="protein sequence ID" value="RAV22208.1"/>
    <property type="molecule type" value="Genomic_DNA"/>
</dbReference>
<name>A0A329MSE7_9BACL</name>
<proteinExistence type="predicted"/>
<evidence type="ECO:0000313" key="1">
    <source>
        <dbReference type="EMBL" id="RAV22208.1"/>
    </source>
</evidence>
<accession>A0A329MSE7</accession>
<comment type="caution">
    <text evidence="1">The sequence shown here is derived from an EMBL/GenBank/DDBJ whole genome shotgun (WGS) entry which is preliminary data.</text>
</comment>
<dbReference type="AlphaFoldDB" id="A0A329MSE7"/>
<protein>
    <recommendedName>
        <fullName evidence="3">DUF2190 domain-containing protein</fullName>
    </recommendedName>
</protein>
<dbReference type="Proteomes" id="UP000250369">
    <property type="component" value="Unassembled WGS sequence"/>
</dbReference>
<organism evidence="1 2">
    <name type="scientific">Paenibacillus contaminans</name>
    <dbReference type="NCBI Taxonomy" id="450362"/>
    <lineage>
        <taxon>Bacteria</taxon>
        <taxon>Bacillati</taxon>
        <taxon>Bacillota</taxon>
        <taxon>Bacilli</taxon>
        <taxon>Bacillales</taxon>
        <taxon>Paenibacillaceae</taxon>
        <taxon>Paenibacillus</taxon>
    </lineage>
</organism>
<reference evidence="1 2" key="1">
    <citation type="journal article" date="2009" name="Int. J. Syst. Evol. Microbiol.">
        <title>Paenibacillus contaminans sp. nov., isolated from a contaminated laboratory plate.</title>
        <authorList>
            <person name="Chou J.H."/>
            <person name="Lee J.H."/>
            <person name="Lin M.C."/>
            <person name="Chang P.S."/>
            <person name="Arun A.B."/>
            <person name="Young C.C."/>
            <person name="Chen W.M."/>
        </authorList>
    </citation>
    <scope>NUCLEOTIDE SEQUENCE [LARGE SCALE GENOMIC DNA]</scope>
    <source>
        <strain evidence="1 2">CKOBP-6</strain>
    </source>
</reference>
<evidence type="ECO:0000313" key="2">
    <source>
        <dbReference type="Proteomes" id="UP000250369"/>
    </source>
</evidence>
<evidence type="ECO:0008006" key="3">
    <source>
        <dbReference type="Google" id="ProtNLM"/>
    </source>
</evidence>
<gene>
    <name evidence="1" type="ORF">DQG23_04450</name>
</gene>
<keyword evidence="2" id="KW-1185">Reference proteome</keyword>
<dbReference type="RefSeq" id="WP_113029614.1">
    <property type="nucleotide sequence ID" value="NZ_QMFB01000002.1"/>
</dbReference>
<sequence>MARRLVLKGSLNGTDQILREFPVGDSQNIKRGDIVVLTSNKAVIAADAAAAGTVLGVSDTDIVTTTATAADVIKVDINPASIYRAAYIGAATPAIGNKYDMGGAAYQFDADDTTGGWIQVVGNVDTAAKEADIILTNRVFGIA</sequence>